<dbReference type="Gene3D" id="3.30.559.10">
    <property type="entry name" value="Chloramphenicol acetyltransferase-like domain"/>
    <property type="match status" value="1"/>
</dbReference>
<comment type="similarity">
    <text evidence="2 7">Belongs to the 2-oxoacid dehydrogenase family.</text>
</comment>
<dbReference type="InterPro" id="IPR011053">
    <property type="entry name" value="Single_hybrid_motif"/>
</dbReference>
<feature type="domain" description="Peripheral subunit-binding (PSBD)" evidence="9">
    <location>
        <begin position="127"/>
        <end position="164"/>
    </location>
</feature>
<dbReference type="Proteomes" id="UP000245712">
    <property type="component" value="Unassembled WGS sequence"/>
</dbReference>
<sequence>MRRELLVPKLGLTMAEGMLVEWMVSPGEAFEADQGIFVIESEKAATEIAAEAGGRLIETCAEVGRTLPVGSVIGYWDDGKPDDGTAPMRSVNGANGVNDVNSHSVAAAENETAPAAKAQPDSAQRVVATPLARRLAAQRGIDLRAIRGTGPRGRIRAGDLDSIRAGSPVEPGEPVRSGDEVAVATPAGPAGRLTQPSAVEQTIARRLSESKREIPHFYLAVEAEVSRLEALRRELKASQTTIRTTINHFILAAVGRALADMPQVNRVWTDHGILNLDTTDVGMAVHTERGLAVPVLRDVASQSIHAISSASQALAERAHARRLSASDTAGGAITVSNAGMHDVTYMSSIINPGQAMILGVGSIRELFRPDAAGLPALRKEMGLVLSADHRVLDGVNALAFLKRVVGYLEQPLTLLVT</sequence>
<dbReference type="EMBL" id="QEOB01000011">
    <property type="protein sequence ID" value="PVX81132.1"/>
    <property type="molecule type" value="Genomic_DNA"/>
</dbReference>
<dbReference type="PROSITE" id="PS50968">
    <property type="entry name" value="BIOTINYL_LIPOYL"/>
    <property type="match status" value="1"/>
</dbReference>
<evidence type="ECO:0000256" key="2">
    <source>
        <dbReference type="ARBA" id="ARBA00007317"/>
    </source>
</evidence>
<dbReference type="CDD" id="cd06849">
    <property type="entry name" value="lipoyl_domain"/>
    <property type="match status" value="1"/>
</dbReference>
<evidence type="ECO:0000259" key="8">
    <source>
        <dbReference type="PROSITE" id="PS50968"/>
    </source>
</evidence>
<keyword evidence="10" id="KW-0670">Pyruvate</keyword>
<dbReference type="InterPro" id="IPR000089">
    <property type="entry name" value="Biotin_lipoyl"/>
</dbReference>
<comment type="cofactor">
    <cofactor evidence="1 7">
        <name>(R)-lipoate</name>
        <dbReference type="ChEBI" id="CHEBI:83088"/>
    </cofactor>
</comment>
<accession>A0ABX5KMA5</accession>
<dbReference type="EC" id="2.3.1.-" evidence="7"/>
<dbReference type="InterPro" id="IPR001078">
    <property type="entry name" value="2-oxoacid_DH_actylTfrase"/>
</dbReference>
<dbReference type="Gene3D" id="4.10.320.10">
    <property type="entry name" value="E3-binding domain"/>
    <property type="match status" value="1"/>
</dbReference>
<feature type="domain" description="Lipoyl-binding" evidence="8">
    <location>
        <begin position="2"/>
        <end position="77"/>
    </location>
</feature>
<keyword evidence="11" id="KW-1185">Reference proteome</keyword>
<comment type="subunit">
    <text evidence="3">Forms a 24-polypeptide structural core with octahedral symmetry.</text>
</comment>
<keyword evidence="4 7" id="KW-0808">Transferase</keyword>
<evidence type="ECO:0000256" key="3">
    <source>
        <dbReference type="ARBA" id="ARBA00011484"/>
    </source>
</evidence>
<protein>
    <recommendedName>
        <fullName evidence="7">Dihydrolipoamide acetyltransferase component of pyruvate dehydrogenase complex</fullName>
        <ecNumber evidence="7">2.3.1.-</ecNumber>
    </recommendedName>
</protein>
<comment type="caution">
    <text evidence="10">The sequence shown here is derived from an EMBL/GenBank/DDBJ whole genome shotgun (WGS) entry which is preliminary data.</text>
</comment>
<dbReference type="InterPro" id="IPR004167">
    <property type="entry name" value="PSBD"/>
</dbReference>
<dbReference type="PANTHER" id="PTHR43178">
    <property type="entry name" value="DIHYDROLIPOAMIDE ACETYLTRANSFERASE COMPONENT OF PYRUVATE DEHYDROGENASE COMPLEX"/>
    <property type="match status" value="1"/>
</dbReference>
<dbReference type="PROSITE" id="PS51826">
    <property type="entry name" value="PSBD"/>
    <property type="match status" value="1"/>
</dbReference>
<dbReference type="SUPFAM" id="SSF51230">
    <property type="entry name" value="Single hybrid motif"/>
    <property type="match status" value="1"/>
</dbReference>
<dbReference type="Pfam" id="PF02817">
    <property type="entry name" value="E3_binding"/>
    <property type="match status" value="1"/>
</dbReference>
<evidence type="ECO:0000256" key="5">
    <source>
        <dbReference type="ARBA" id="ARBA00022823"/>
    </source>
</evidence>
<proteinExistence type="inferred from homology"/>
<evidence type="ECO:0000313" key="11">
    <source>
        <dbReference type="Proteomes" id="UP000245712"/>
    </source>
</evidence>
<dbReference type="InterPro" id="IPR036625">
    <property type="entry name" value="E3-bd_dom_sf"/>
</dbReference>
<reference evidence="10 11" key="1">
    <citation type="submission" date="2018-05" db="EMBL/GenBank/DDBJ databases">
        <title>Genomic Encyclopedia of Type Strains, Phase IV (KMG-V): Genome sequencing to study the core and pangenomes of soil and plant-associated prokaryotes.</title>
        <authorList>
            <person name="Whitman W."/>
        </authorList>
    </citation>
    <scope>NUCLEOTIDE SEQUENCE [LARGE SCALE GENOMIC DNA]</scope>
    <source>
        <strain evidence="10 11">SCZa-39</strain>
    </source>
</reference>
<dbReference type="Pfam" id="PF00198">
    <property type="entry name" value="2-oxoacid_dh"/>
    <property type="match status" value="1"/>
</dbReference>
<evidence type="ECO:0000256" key="7">
    <source>
        <dbReference type="RuleBase" id="RU003423"/>
    </source>
</evidence>
<dbReference type="Gene3D" id="2.40.50.100">
    <property type="match status" value="1"/>
</dbReference>
<dbReference type="Pfam" id="PF00364">
    <property type="entry name" value="Biotin_lipoyl"/>
    <property type="match status" value="1"/>
</dbReference>
<name>A0ABX5KMA5_9BURK</name>
<dbReference type="SUPFAM" id="SSF47005">
    <property type="entry name" value="Peripheral subunit-binding domain of 2-oxo acid dehydrogenase complex"/>
    <property type="match status" value="1"/>
</dbReference>
<dbReference type="SUPFAM" id="SSF52777">
    <property type="entry name" value="CoA-dependent acyltransferases"/>
    <property type="match status" value="1"/>
</dbReference>
<evidence type="ECO:0000256" key="6">
    <source>
        <dbReference type="ARBA" id="ARBA00023315"/>
    </source>
</evidence>
<gene>
    <name evidence="10" type="ORF">C7402_11134</name>
</gene>
<evidence type="ECO:0000256" key="1">
    <source>
        <dbReference type="ARBA" id="ARBA00001938"/>
    </source>
</evidence>
<dbReference type="PANTHER" id="PTHR43178:SF5">
    <property type="entry name" value="LIPOAMIDE ACYLTRANSFERASE COMPONENT OF BRANCHED-CHAIN ALPHA-KETO ACID DEHYDROGENASE COMPLEX, MITOCHONDRIAL"/>
    <property type="match status" value="1"/>
</dbReference>
<dbReference type="InterPro" id="IPR050743">
    <property type="entry name" value="2-oxoacid_DH_E2_comp"/>
</dbReference>
<dbReference type="PROSITE" id="PS00189">
    <property type="entry name" value="LIPOYL"/>
    <property type="match status" value="1"/>
</dbReference>
<evidence type="ECO:0000313" key="10">
    <source>
        <dbReference type="EMBL" id="PVX81132.1"/>
    </source>
</evidence>
<dbReference type="InterPro" id="IPR003016">
    <property type="entry name" value="2-oxoA_DH_lipoyl-BS"/>
</dbReference>
<dbReference type="InterPro" id="IPR023213">
    <property type="entry name" value="CAT-like_dom_sf"/>
</dbReference>
<dbReference type="RefSeq" id="WP_116612397.1">
    <property type="nucleotide sequence ID" value="NZ_QEOB01000011.1"/>
</dbReference>
<keyword evidence="6 7" id="KW-0012">Acyltransferase</keyword>
<evidence type="ECO:0000259" key="9">
    <source>
        <dbReference type="PROSITE" id="PS51826"/>
    </source>
</evidence>
<evidence type="ECO:0000256" key="4">
    <source>
        <dbReference type="ARBA" id="ARBA00022679"/>
    </source>
</evidence>
<organism evidence="10 11">
    <name type="scientific">Paraburkholderia unamae</name>
    <dbReference type="NCBI Taxonomy" id="219649"/>
    <lineage>
        <taxon>Bacteria</taxon>
        <taxon>Pseudomonadati</taxon>
        <taxon>Pseudomonadota</taxon>
        <taxon>Betaproteobacteria</taxon>
        <taxon>Burkholderiales</taxon>
        <taxon>Burkholderiaceae</taxon>
        <taxon>Paraburkholderia</taxon>
    </lineage>
</organism>
<keyword evidence="5 7" id="KW-0450">Lipoyl</keyword>